<dbReference type="Pfam" id="PF01476">
    <property type="entry name" value="LysM"/>
    <property type="match status" value="1"/>
</dbReference>
<proteinExistence type="predicted"/>
<evidence type="ECO:0000313" key="3">
    <source>
        <dbReference type="EMBL" id="ALY06932.1"/>
    </source>
</evidence>
<dbReference type="InterPro" id="IPR036779">
    <property type="entry name" value="LysM_dom_sf"/>
</dbReference>
<evidence type="ECO:0000259" key="2">
    <source>
        <dbReference type="PROSITE" id="PS51782"/>
    </source>
</evidence>
<name>A0A1I9KKD3_9CAUD</name>
<dbReference type="InterPro" id="IPR018392">
    <property type="entry name" value="LysM"/>
</dbReference>
<dbReference type="Gene3D" id="1.10.530.10">
    <property type="match status" value="1"/>
</dbReference>
<dbReference type="CDD" id="cd00118">
    <property type="entry name" value="LysM"/>
    <property type="match status" value="1"/>
</dbReference>
<dbReference type="EMBL" id="KU052488">
    <property type="protein sequence ID" value="ALY06932.1"/>
    <property type="molecule type" value="Genomic_DNA"/>
</dbReference>
<dbReference type="Proteomes" id="UP000223158">
    <property type="component" value="Segment"/>
</dbReference>
<protein>
    <recommendedName>
        <fullName evidence="2">LysM domain-containing protein</fullName>
    </recommendedName>
</protein>
<gene>
    <name evidence="3" type="ORF">SAC12_111</name>
</gene>
<dbReference type="SMART" id="SM00257">
    <property type="entry name" value="LysM"/>
    <property type="match status" value="1"/>
</dbReference>
<evidence type="ECO:0000313" key="4">
    <source>
        <dbReference type="Proteomes" id="UP000223158"/>
    </source>
</evidence>
<feature type="region of interest" description="Disordered" evidence="1">
    <location>
        <begin position="81"/>
        <end position="135"/>
    </location>
</feature>
<dbReference type="SUPFAM" id="SSF54106">
    <property type="entry name" value="LysM domain"/>
    <property type="match status" value="1"/>
</dbReference>
<dbReference type="Gene3D" id="3.10.350.10">
    <property type="entry name" value="LysM domain"/>
    <property type="match status" value="1"/>
</dbReference>
<keyword evidence="4" id="KW-1185">Reference proteome</keyword>
<dbReference type="PROSITE" id="PS51782">
    <property type="entry name" value="LYSM"/>
    <property type="match status" value="1"/>
</dbReference>
<sequence>MKKSVILTGLSLAVGLIIGGASVSANTVTVQAGDTVAEIASQNGTTIQQIVNQNNLQNPNLIYVGDKIVIPGGNSAATSSSVASETVANGTTATNQQPQQSTKSSDQNNYQSVSATSGTLSPSEKQAVVNQMEQRTGVSASEWSHIIYRESRDQVHASNPSSTATGLFQTLVGGEGDVQSQIDNAVNLYQKQGMQAWALTN</sequence>
<feature type="compositionally biased region" description="Polar residues" evidence="1">
    <location>
        <begin position="89"/>
        <end position="135"/>
    </location>
</feature>
<organism evidence="3 4">
    <name type="scientific">Lactobacillus phage SA-C12</name>
    <dbReference type="NCBI Taxonomy" id="1755697"/>
    <lineage>
        <taxon>Viruses</taxon>
        <taxon>Duplodnaviria</taxon>
        <taxon>Heunggongvirae</taxon>
        <taxon>Uroviricota</taxon>
        <taxon>Caudoviricetes</taxon>
        <taxon>Tybeckvirinae</taxon>
        <taxon>Lenusvirus</taxon>
        <taxon>Lenusvirus SAC12</taxon>
    </lineage>
</organism>
<feature type="domain" description="LysM" evidence="2">
    <location>
        <begin position="26"/>
        <end position="70"/>
    </location>
</feature>
<reference evidence="3 4" key="1">
    <citation type="submission" date="2015-11" db="EMBL/GenBank/DDBJ databases">
        <title>Lactobacillus brevis bacteriophage SA-C12: a mosaic Myoviridae member.</title>
        <authorList>
            <person name="Mahony J."/>
        </authorList>
    </citation>
    <scope>NUCLEOTIDE SEQUENCE [LARGE SCALE GENOMIC DNA]</scope>
</reference>
<accession>A0A1I9KKD3</accession>
<evidence type="ECO:0000256" key="1">
    <source>
        <dbReference type="SAM" id="MobiDB-lite"/>
    </source>
</evidence>